<organism evidence="3">
    <name type="scientific">hydrothermal vent metagenome</name>
    <dbReference type="NCBI Taxonomy" id="652676"/>
    <lineage>
        <taxon>unclassified sequences</taxon>
        <taxon>metagenomes</taxon>
        <taxon>ecological metagenomes</taxon>
    </lineage>
</organism>
<keyword evidence="1" id="KW-1133">Transmembrane helix</keyword>
<dbReference type="Pfam" id="PF13401">
    <property type="entry name" value="AAA_22"/>
    <property type="match status" value="1"/>
</dbReference>
<dbReference type="SUPFAM" id="SSF52540">
    <property type="entry name" value="P-loop containing nucleoside triphosphate hydrolases"/>
    <property type="match status" value="1"/>
</dbReference>
<protein>
    <recommendedName>
        <fullName evidence="2">AAA+ ATPase domain-containing protein</fullName>
    </recommendedName>
</protein>
<dbReference type="InterPro" id="IPR003593">
    <property type="entry name" value="AAA+_ATPase"/>
</dbReference>
<dbReference type="InterPro" id="IPR052026">
    <property type="entry name" value="ExeA_AAA_ATPase_DNA-bind"/>
</dbReference>
<feature type="transmembrane region" description="Helical" evidence="1">
    <location>
        <begin position="280"/>
        <end position="298"/>
    </location>
</feature>
<dbReference type="PANTHER" id="PTHR35894:SF1">
    <property type="entry name" value="PHOSPHORIBULOKINASE _ URIDINE KINASE FAMILY"/>
    <property type="match status" value="1"/>
</dbReference>
<dbReference type="EMBL" id="UOFC01000168">
    <property type="protein sequence ID" value="VAW47826.1"/>
    <property type="molecule type" value="Genomic_DNA"/>
</dbReference>
<keyword evidence="1" id="KW-0472">Membrane</keyword>
<evidence type="ECO:0000259" key="2">
    <source>
        <dbReference type="SMART" id="SM00382"/>
    </source>
</evidence>
<sequence>MYRKFFGLTKLPFKSSPDLEVFYRCGSRQDILEALVYTVSRGDGITKVTGEVGSGKTMLLRLLADSLPENFTILYINTPNLSPKDMLMHICVELGLDIDGLTLKFSLLDLINKELVRLHSEGQRAVMLIDEAQAMTFDTLEEIRLLSNLETNDEKLLQIVLFGQSELDVALSNDKIRQLKSRISYSIFIPALSPEEVCSYLNYRVRKASYEGLDIFDLNVSKEIYRLSGGIPRTINMIADKLLMSAYSSDDTKVTKKHISMLPKEFFLASSIKENNRAKLILFVVLVIALLIAIGYFLTETKFLKSLGIFEPMDAIQNIKKEAESFSDLSVLKEEQSLNLSLGEPRGEKKFEVEGANKRQKGILPAEGVKNILNLDAFQSSVEPSDQGLSQSAIKIKGSALSRDTIDLHLSTVKWLLKMPNQMYIIQLASPHVGMLEEAIAFYNEQGIPIDRIHFLIDLDRLGQKNRFRVFYFASASYSTLKRIISELPPEIRSATPYIVTVGGVLKNLEYTQNNLKQNGIINVSQ</sequence>
<evidence type="ECO:0000256" key="1">
    <source>
        <dbReference type="SAM" id="Phobius"/>
    </source>
</evidence>
<dbReference type="InterPro" id="IPR036680">
    <property type="entry name" value="SPOR-like_sf"/>
</dbReference>
<dbReference type="Gene3D" id="3.40.50.300">
    <property type="entry name" value="P-loop containing nucleotide triphosphate hydrolases"/>
    <property type="match status" value="1"/>
</dbReference>
<dbReference type="Gene3D" id="3.30.70.1070">
    <property type="entry name" value="Sporulation related repeat"/>
    <property type="match status" value="1"/>
</dbReference>
<proteinExistence type="predicted"/>
<dbReference type="CDD" id="cd00009">
    <property type="entry name" value="AAA"/>
    <property type="match status" value="1"/>
</dbReference>
<accession>A0A3B0WU43</accession>
<dbReference type="PANTHER" id="PTHR35894">
    <property type="entry name" value="GENERAL SECRETION PATHWAY PROTEIN A-RELATED"/>
    <property type="match status" value="1"/>
</dbReference>
<reference evidence="3" key="1">
    <citation type="submission" date="2018-06" db="EMBL/GenBank/DDBJ databases">
        <authorList>
            <person name="Zhirakovskaya E."/>
        </authorList>
    </citation>
    <scope>NUCLEOTIDE SEQUENCE</scope>
</reference>
<name>A0A3B0WU43_9ZZZZ</name>
<dbReference type="AlphaFoldDB" id="A0A3B0WU43"/>
<dbReference type="InterPro" id="IPR027417">
    <property type="entry name" value="P-loop_NTPase"/>
</dbReference>
<dbReference type="GO" id="GO:0016887">
    <property type="term" value="F:ATP hydrolysis activity"/>
    <property type="evidence" value="ECO:0007669"/>
    <property type="project" value="InterPro"/>
</dbReference>
<dbReference type="GO" id="GO:0042834">
    <property type="term" value="F:peptidoglycan binding"/>
    <property type="evidence" value="ECO:0007669"/>
    <property type="project" value="InterPro"/>
</dbReference>
<evidence type="ECO:0000313" key="3">
    <source>
        <dbReference type="EMBL" id="VAW47826.1"/>
    </source>
</evidence>
<dbReference type="InterPro" id="IPR049945">
    <property type="entry name" value="AAA_22"/>
</dbReference>
<keyword evidence="1" id="KW-0812">Transmembrane</keyword>
<gene>
    <name evidence="3" type="ORF">MNBD_GAMMA03-1935</name>
</gene>
<dbReference type="SMART" id="SM00382">
    <property type="entry name" value="AAA"/>
    <property type="match status" value="1"/>
</dbReference>
<feature type="domain" description="AAA+ ATPase" evidence="2">
    <location>
        <begin position="42"/>
        <end position="171"/>
    </location>
</feature>